<comment type="caution">
    <text evidence="2">The sequence shown here is derived from an EMBL/GenBank/DDBJ whole genome shotgun (WGS) entry which is preliminary data.</text>
</comment>
<accession>A0AAV6VUF2</accession>
<dbReference type="Proteomes" id="UP000827092">
    <property type="component" value="Unassembled WGS sequence"/>
</dbReference>
<evidence type="ECO:0000313" key="3">
    <source>
        <dbReference type="Proteomes" id="UP000827092"/>
    </source>
</evidence>
<evidence type="ECO:0000256" key="1">
    <source>
        <dbReference type="SAM" id="MobiDB-lite"/>
    </source>
</evidence>
<evidence type="ECO:0000313" key="2">
    <source>
        <dbReference type="EMBL" id="KAG8199396.1"/>
    </source>
</evidence>
<reference evidence="2 3" key="1">
    <citation type="journal article" date="2022" name="Nat. Ecol. Evol.">
        <title>A masculinizing supergene underlies an exaggerated male reproductive morph in a spider.</title>
        <authorList>
            <person name="Hendrickx F."/>
            <person name="De Corte Z."/>
            <person name="Sonet G."/>
            <person name="Van Belleghem S.M."/>
            <person name="Kostlbacher S."/>
            <person name="Vangestel C."/>
        </authorList>
    </citation>
    <scope>NUCLEOTIDE SEQUENCE [LARGE SCALE GENOMIC DNA]</scope>
    <source>
        <strain evidence="2">W744_W776</strain>
    </source>
</reference>
<organism evidence="2 3">
    <name type="scientific">Oedothorax gibbosus</name>
    <dbReference type="NCBI Taxonomy" id="931172"/>
    <lineage>
        <taxon>Eukaryota</taxon>
        <taxon>Metazoa</taxon>
        <taxon>Ecdysozoa</taxon>
        <taxon>Arthropoda</taxon>
        <taxon>Chelicerata</taxon>
        <taxon>Arachnida</taxon>
        <taxon>Araneae</taxon>
        <taxon>Araneomorphae</taxon>
        <taxon>Entelegynae</taxon>
        <taxon>Araneoidea</taxon>
        <taxon>Linyphiidae</taxon>
        <taxon>Erigoninae</taxon>
        <taxon>Oedothorax</taxon>
    </lineage>
</organism>
<gene>
    <name evidence="2" type="ORF">JTE90_000264</name>
</gene>
<keyword evidence="3" id="KW-1185">Reference proteome</keyword>
<feature type="region of interest" description="Disordered" evidence="1">
    <location>
        <begin position="1"/>
        <end position="83"/>
    </location>
</feature>
<protein>
    <submittedName>
        <fullName evidence="2">Uncharacterized protein</fullName>
    </submittedName>
</protein>
<dbReference type="AlphaFoldDB" id="A0AAV6VUF2"/>
<dbReference type="EMBL" id="JAFNEN010000027">
    <property type="protein sequence ID" value="KAG8199396.1"/>
    <property type="molecule type" value="Genomic_DNA"/>
</dbReference>
<feature type="compositionally biased region" description="Low complexity" evidence="1">
    <location>
        <begin position="65"/>
        <end position="74"/>
    </location>
</feature>
<sequence>MPPKYLYITKSYTSNSDTSSPLDPPPTADDATEPWPPPKDGPSLTVIPAPEMTSEECTTPPPHPTTLSTSSSSSDEGHLHPPETKVVQLLSPTTGLPCSKEDLELLARLEFQNK</sequence>
<name>A0AAV6VUF2_9ARAC</name>
<proteinExistence type="predicted"/>